<dbReference type="Gene3D" id="3.40.50.1820">
    <property type="entry name" value="alpha/beta hydrolase"/>
    <property type="match status" value="1"/>
</dbReference>
<dbReference type="PANTHER" id="PTHR43689">
    <property type="entry name" value="HYDROLASE"/>
    <property type="match status" value="1"/>
</dbReference>
<dbReference type="Pfam" id="PF00561">
    <property type="entry name" value="Abhydrolase_1"/>
    <property type="match status" value="1"/>
</dbReference>
<name>A0ABV3SDF0_9HYPH</name>
<protein>
    <submittedName>
        <fullName evidence="3">Alpha/beta hydrolase</fullName>
    </submittedName>
</protein>
<dbReference type="RefSeq" id="WP_367952638.1">
    <property type="nucleotide sequence ID" value="NZ_JBDPGJ010000001.1"/>
</dbReference>
<keyword evidence="3" id="KW-0378">Hydrolase</keyword>
<dbReference type="PRINTS" id="PR00412">
    <property type="entry name" value="EPOXHYDRLASE"/>
</dbReference>
<evidence type="ECO:0000313" key="3">
    <source>
        <dbReference type="EMBL" id="MEX0404767.1"/>
    </source>
</evidence>
<dbReference type="PANTHER" id="PTHR43689:SF8">
    <property type="entry name" value="ALPHA_BETA-HYDROLASES SUPERFAMILY PROTEIN"/>
    <property type="match status" value="1"/>
</dbReference>
<sequence length="348" mass="37823">MSTLLRNLVLFVVVAAVIAAVSFRTLAGMRERYDPATAAGANATFAEVRGLRIHYREWGPRKGTPILLIHGTMAWSETWRDIAAPLGEAGYRVIAPDLPPFGLSDRPSARNYSREAQASIISGFADALGLKDFVLAGHSFGGGATLEAAFSMPERVRQLVLLDVALGLGREPAAPPLAAMLRARWLRNLAVASTFTNPLAIGHGLRSFVRDSAIVTKERTTIYEWPLTLVNTTDAVGDWMMTGLYGDERASRAADRANYGNFPRRVLLVWGREDTVTPLSEGQEIASLFKDARLEVLEDVNHLPQIEKPDEVVRLVTDFLGGAQRPKPAKTQPIASSLPLRGSVAGSQ</sequence>
<comment type="caution">
    <text evidence="3">The sequence shown here is derived from an EMBL/GenBank/DDBJ whole genome shotgun (WGS) entry which is preliminary data.</text>
</comment>
<feature type="region of interest" description="Disordered" evidence="1">
    <location>
        <begin position="324"/>
        <end position="348"/>
    </location>
</feature>
<dbReference type="SUPFAM" id="SSF53474">
    <property type="entry name" value="alpha/beta-Hydrolases"/>
    <property type="match status" value="1"/>
</dbReference>
<feature type="domain" description="AB hydrolase-1" evidence="2">
    <location>
        <begin position="65"/>
        <end position="309"/>
    </location>
</feature>
<dbReference type="InterPro" id="IPR000073">
    <property type="entry name" value="AB_hydrolase_1"/>
</dbReference>
<dbReference type="Proteomes" id="UP001556692">
    <property type="component" value="Unassembled WGS sequence"/>
</dbReference>
<evidence type="ECO:0000256" key="1">
    <source>
        <dbReference type="SAM" id="MobiDB-lite"/>
    </source>
</evidence>
<evidence type="ECO:0000259" key="2">
    <source>
        <dbReference type="Pfam" id="PF00561"/>
    </source>
</evidence>
<dbReference type="InterPro" id="IPR029058">
    <property type="entry name" value="AB_hydrolase_fold"/>
</dbReference>
<dbReference type="GO" id="GO:0016787">
    <property type="term" value="F:hydrolase activity"/>
    <property type="evidence" value="ECO:0007669"/>
    <property type="project" value="UniProtKB-KW"/>
</dbReference>
<dbReference type="InterPro" id="IPR000639">
    <property type="entry name" value="Epox_hydrolase-like"/>
</dbReference>
<organism evidence="3 4">
    <name type="scientific">Aquibium pacificus</name>
    <dbReference type="NCBI Taxonomy" id="3153579"/>
    <lineage>
        <taxon>Bacteria</taxon>
        <taxon>Pseudomonadati</taxon>
        <taxon>Pseudomonadota</taxon>
        <taxon>Alphaproteobacteria</taxon>
        <taxon>Hyphomicrobiales</taxon>
        <taxon>Phyllobacteriaceae</taxon>
        <taxon>Aquibium</taxon>
    </lineage>
</organism>
<gene>
    <name evidence="3" type="ORF">ABGN05_03715</name>
</gene>
<accession>A0ABV3SDF0</accession>
<dbReference type="PRINTS" id="PR00111">
    <property type="entry name" value="ABHYDROLASE"/>
</dbReference>
<reference evidence="3 4" key="1">
    <citation type="submission" date="2024-05" db="EMBL/GenBank/DDBJ databases">
        <authorList>
            <person name="Jiang F."/>
        </authorList>
    </citation>
    <scope>NUCLEOTIDE SEQUENCE [LARGE SCALE GENOMIC DNA]</scope>
    <source>
        <strain evidence="3 4">LZ166</strain>
    </source>
</reference>
<proteinExistence type="predicted"/>
<keyword evidence="4" id="KW-1185">Reference proteome</keyword>
<dbReference type="EMBL" id="JBDPGJ010000001">
    <property type="protein sequence ID" value="MEX0404767.1"/>
    <property type="molecule type" value="Genomic_DNA"/>
</dbReference>
<evidence type="ECO:0000313" key="4">
    <source>
        <dbReference type="Proteomes" id="UP001556692"/>
    </source>
</evidence>